<dbReference type="Gene3D" id="1.20.1280.50">
    <property type="match status" value="1"/>
</dbReference>
<organism evidence="2 3">
    <name type="scientific">Podospora australis</name>
    <dbReference type="NCBI Taxonomy" id="1536484"/>
    <lineage>
        <taxon>Eukaryota</taxon>
        <taxon>Fungi</taxon>
        <taxon>Dikarya</taxon>
        <taxon>Ascomycota</taxon>
        <taxon>Pezizomycotina</taxon>
        <taxon>Sordariomycetes</taxon>
        <taxon>Sordariomycetidae</taxon>
        <taxon>Sordariales</taxon>
        <taxon>Podosporaceae</taxon>
        <taxon>Podospora</taxon>
    </lineage>
</organism>
<dbReference type="InterPro" id="IPR001810">
    <property type="entry name" value="F-box_dom"/>
</dbReference>
<dbReference type="AlphaFoldDB" id="A0AAN6X0H9"/>
<dbReference type="EMBL" id="MU864361">
    <property type="protein sequence ID" value="KAK4191011.1"/>
    <property type="molecule type" value="Genomic_DNA"/>
</dbReference>
<sequence>MKSLLTYRRKHQKVPANTGNQDLFNCLPTEIILDIFQYLTNPADILSALNVCRDWRDILCAPEIWTPLADRLAPGLVTHIRSSTLLSTESQGRAFYSALNLQHIRKIGLFTRGAHHVVRLDQDKGSQSFFTISKQVPLESGGVHSHSTIPDLEVNPGYELVSRIKLYSHGRVAWWPEAWHIPFFAVIDDLRARTRRMYLFPGQIERPRNGQSQGWKTALGKFLFIMGHEDAGVCVWHLERNEMKKIALPGSFIRCVVQDERVMFVGKIRAELWLWDWEAARVKVVDVAAKGCYEAVPLRMGGQVVFDWPTGRPRPAPKMGLRFRDTNDKVDFILHPTDAHTFFVVTWDEVDLVVHEITSGEVTAHIVCPRDHLAYRIMCRSRNRNTVHYLRYERCDAYGGYCLLTAWVGTEPICASACDYRGGIASVCFNVYTKTFSAFVHHGVFTRTPDTHLWDGLLAVVIAGQDPNPVKRPQRPVQPAIAMLEHCNHVEQPRTRPTLQCGQLFQVRMMEEITALYTAEQPTRYFISPDDGGISHAAQTLHDTAYFLETRRDATNSASDIADWLSGDERTLIFASGKEYTVWTVGDVDVKKEGRAWRDRWRSVMVGPGRGNSKE</sequence>
<evidence type="ECO:0000313" key="3">
    <source>
        <dbReference type="Proteomes" id="UP001302126"/>
    </source>
</evidence>
<evidence type="ECO:0000259" key="1">
    <source>
        <dbReference type="PROSITE" id="PS50181"/>
    </source>
</evidence>
<dbReference type="SMART" id="SM00256">
    <property type="entry name" value="FBOX"/>
    <property type="match status" value="1"/>
</dbReference>
<evidence type="ECO:0000313" key="2">
    <source>
        <dbReference type="EMBL" id="KAK4191011.1"/>
    </source>
</evidence>
<dbReference type="PROSITE" id="PS50181">
    <property type="entry name" value="FBOX"/>
    <property type="match status" value="1"/>
</dbReference>
<dbReference type="InterPro" id="IPR011044">
    <property type="entry name" value="Quino_amine_DH_bsu"/>
</dbReference>
<protein>
    <recommendedName>
        <fullName evidence="1">F-box domain-containing protein</fullName>
    </recommendedName>
</protein>
<dbReference type="Proteomes" id="UP001302126">
    <property type="component" value="Unassembled WGS sequence"/>
</dbReference>
<comment type="caution">
    <text evidence="2">The sequence shown here is derived from an EMBL/GenBank/DDBJ whole genome shotgun (WGS) entry which is preliminary data.</text>
</comment>
<proteinExistence type="predicted"/>
<gene>
    <name evidence="2" type="ORF">QBC35DRAFT_33748</name>
</gene>
<feature type="domain" description="F-box" evidence="1">
    <location>
        <begin position="21"/>
        <end position="68"/>
    </location>
</feature>
<accession>A0AAN6X0H9</accession>
<reference evidence="2" key="2">
    <citation type="submission" date="2023-05" db="EMBL/GenBank/DDBJ databases">
        <authorList>
            <consortium name="Lawrence Berkeley National Laboratory"/>
            <person name="Steindorff A."/>
            <person name="Hensen N."/>
            <person name="Bonometti L."/>
            <person name="Westerberg I."/>
            <person name="Brannstrom I.O."/>
            <person name="Guillou S."/>
            <person name="Cros-Aarteil S."/>
            <person name="Calhoun S."/>
            <person name="Haridas S."/>
            <person name="Kuo A."/>
            <person name="Mondo S."/>
            <person name="Pangilinan J."/>
            <person name="Riley R."/>
            <person name="Labutti K."/>
            <person name="Andreopoulos B."/>
            <person name="Lipzen A."/>
            <person name="Chen C."/>
            <person name="Yanf M."/>
            <person name="Daum C."/>
            <person name="Ng V."/>
            <person name="Clum A."/>
            <person name="Ohm R."/>
            <person name="Martin F."/>
            <person name="Silar P."/>
            <person name="Natvig D."/>
            <person name="Lalanne C."/>
            <person name="Gautier V."/>
            <person name="Ament-Velasquez S.L."/>
            <person name="Kruys A."/>
            <person name="Hutchinson M.I."/>
            <person name="Powell A.J."/>
            <person name="Barry K."/>
            <person name="Miller A.N."/>
            <person name="Grigoriev I.V."/>
            <person name="Debuchy R."/>
            <person name="Gladieux P."/>
            <person name="Thoren M.H."/>
            <person name="Johannesson H."/>
        </authorList>
    </citation>
    <scope>NUCLEOTIDE SEQUENCE</scope>
    <source>
        <strain evidence="2">PSN309</strain>
    </source>
</reference>
<name>A0AAN6X0H9_9PEZI</name>
<dbReference type="InterPro" id="IPR036047">
    <property type="entry name" value="F-box-like_dom_sf"/>
</dbReference>
<keyword evidence="3" id="KW-1185">Reference proteome</keyword>
<dbReference type="SUPFAM" id="SSF50969">
    <property type="entry name" value="YVTN repeat-like/Quinoprotein amine dehydrogenase"/>
    <property type="match status" value="1"/>
</dbReference>
<reference evidence="2" key="1">
    <citation type="journal article" date="2023" name="Mol. Phylogenet. Evol.">
        <title>Genome-scale phylogeny and comparative genomics of the fungal order Sordariales.</title>
        <authorList>
            <person name="Hensen N."/>
            <person name="Bonometti L."/>
            <person name="Westerberg I."/>
            <person name="Brannstrom I.O."/>
            <person name="Guillou S."/>
            <person name="Cros-Aarteil S."/>
            <person name="Calhoun S."/>
            <person name="Haridas S."/>
            <person name="Kuo A."/>
            <person name="Mondo S."/>
            <person name="Pangilinan J."/>
            <person name="Riley R."/>
            <person name="LaButti K."/>
            <person name="Andreopoulos B."/>
            <person name="Lipzen A."/>
            <person name="Chen C."/>
            <person name="Yan M."/>
            <person name="Daum C."/>
            <person name="Ng V."/>
            <person name="Clum A."/>
            <person name="Steindorff A."/>
            <person name="Ohm R.A."/>
            <person name="Martin F."/>
            <person name="Silar P."/>
            <person name="Natvig D.O."/>
            <person name="Lalanne C."/>
            <person name="Gautier V."/>
            <person name="Ament-Velasquez S.L."/>
            <person name="Kruys A."/>
            <person name="Hutchinson M.I."/>
            <person name="Powell A.J."/>
            <person name="Barry K."/>
            <person name="Miller A.N."/>
            <person name="Grigoriev I.V."/>
            <person name="Debuchy R."/>
            <person name="Gladieux P."/>
            <person name="Hiltunen Thoren M."/>
            <person name="Johannesson H."/>
        </authorList>
    </citation>
    <scope>NUCLEOTIDE SEQUENCE</scope>
    <source>
        <strain evidence="2">PSN309</strain>
    </source>
</reference>
<dbReference type="Pfam" id="PF12937">
    <property type="entry name" value="F-box-like"/>
    <property type="match status" value="1"/>
</dbReference>
<dbReference type="SUPFAM" id="SSF81383">
    <property type="entry name" value="F-box domain"/>
    <property type="match status" value="1"/>
</dbReference>